<dbReference type="InterPro" id="IPR014729">
    <property type="entry name" value="Rossmann-like_a/b/a_fold"/>
</dbReference>
<protein>
    <recommendedName>
        <fullName evidence="9">Bifunctional protein HldE</fullName>
    </recommendedName>
    <domain>
        <recommendedName>
            <fullName evidence="9">D-beta-D-heptose 7-phosphate kinase</fullName>
            <ecNumber evidence="9">2.7.1.167</ecNumber>
        </recommendedName>
        <alternativeName>
            <fullName evidence="9">D-beta-D-heptose 7-phosphotransferase</fullName>
        </alternativeName>
        <alternativeName>
            <fullName evidence="9">D-glycero-beta-D-manno-heptose-7-phosphate kinase</fullName>
        </alternativeName>
    </domain>
    <domain>
        <recommendedName>
            <fullName evidence="9">D-beta-D-heptose 1-phosphate adenylyltransferase</fullName>
            <ecNumber evidence="9">2.7.7.70</ecNumber>
        </recommendedName>
        <alternativeName>
            <fullName evidence="9">D-glycero-beta-D-manno-heptose 1-phosphate adenylyltransferase</fullName>
        </alternativeName>
    </domain>
</protein>
<feature type="region of interest" description="Ribokinase" evidence="9">
    <location>
        <begin position="1"/>
        <end position="331"/>
    </location>
</feature>
<comment type="function">
    <text evidence="9">Catalyzes the phosphorylation of D-glycero-D-manno-heptose 7-phosphate at the C-1 position to selectively form D-glycero-beta-D-manno-heptose-1,7-bisphosphate.</text>
</comment>
<dbReference type="NCBIfam" id="TIGR00125">
    <property type="entry name" value="cyt_tran_rel"/>
    <property type="match status" value="1"/>
</dbReference>
<comment type="subunit">
    <text evidence="9">Homodimer.</text>
</comment>
<dbReference type="PANTHER" id="PTHR46969:SF1">
    <property type="entry name" value="BIFUNCTIONAL PROTEIN HLDE"/>
    <property type="match status" value="1"/>
</dbReference>
<comment type="pathway">
    <text evidence="1">Bacterial outer membrane biogenesis; LPS core biosynthesis.</text>
</comment>
<evidence type="ECO:0000256" key="3">
    <source>
        <dbReference type="ARBA" id="ARBA00022695"/>
    </source>
</evidence>
<dbReference type="GO" id="GO:0005829">
    <property type="term" value="C:cytosol"/>
    <property type="evidence" value="ECO:0007669"/>
    <property type="project" value="TreeGrafter"/>
</dbReference>
<feature type="domain" description="Carbohydrate kinase PfkB" evidence="10">
    <location>
        <begin position="16"/>
        <end position="316"/>
    </location>
</feature>
<dbReference type="GO" id="GO:0033785">
    <property type="term" value="F:heptose 7-phosphate kinase activity"/>
    <property type="evidence" value="ECO:0007669"/>
    <property type="project" value="UniProtKB-UniRule"/>
</dbReference>
<comment type="pathway">
    <text evidence="9">Nucleotide-sugar biosynthesis; ADP-L-glycero-beta-D-manno-heptose biosynthesis; ADP-L-glycero-beta-D-manno-heptose from D-glycero-beta-D-manno-heptose 7-phosphate: step 1/4.</text>
</comment>
<keyword evidence="7 9" id="KW-0511">Multifunctional enzyme</keyword>
<dbReference type="Pfam" id="PF00294">
    <property type="entry name" value="PfkB"/>
    <property type="match status" value="1"/>
</dbReference>
<comment type="pathway">
    <text evidence="9">Nucleotide-sugar biosynthesis; ADP-L-glycero-beta-D-manno-heptose biosynthesis; ADP-L-glycero-beta-D-manno-heptose from D-glycero-beta-D-manno-heptose 7-phosphate: step 3/4.</text>
</comment>
<reference evidence="12 13" key="1">
    <citation type="journal article" date="2021" name="Microorganisms">
        <title>Acidisoma silvae sp. nov. and Acidisomacellulosilytica sp. nov., Two Acidophilic Bacteria Isolated from Decaying Wood, Hydrolyzing Cellulose and Producing Poly-3-hydroxybutyrate.</title>
        <authorList>
            <person name="Mieszkin S."/>
            <person name="Pouder E."/>
            <person name="Uroz S."/>
            <person name="Simon-Colin C."/>
            <person name="Alain K."/>
        </authorList>
    </citation>
    <scope>NUCLEOTIDE SEQUENCE [LARGE SCALE GENOMIC DNA]</scope>
    <source>
        <strain evidence="12 13">HW T5.17</strain>
    </source>
</reference>
<dbReference type="Gene3D" id="3.40.1190.20">
    <property type="match status" value="1"/>
</dbReference>
<dbReference type="InterPro" id="IPR011611">
    <property type="entry name" value="PfkB_dom"/>
</dbReference>
<feature type="binding site" evidence="9">
    <location>
        <begin position="206"/>
        <end position="209"/>
    </location>
    <ligand>
        <name>ATP</name>
        <dbReference type="ChEBI" id="CHEBI:30616"/>
    </ligand>
</feature>
<comment type="similarity">
    <text evidence="9">In the N-terminal section; belongs to the carbohydrate kinase PfkB family.</text>
</comment>
<dbReference type="PROSITE" id="PS00584">
    <property type="entry name" value="PFKB_KINASES_2"/>
    <property type="match status" value="1"/>
</dbReference>
<dbReference type="HAMAP" id="MF_01603">
    <property type="entry name" value="HldE"/>
    <property type="match status" value="1"/>
</dbReference>
<evidence type="ECO:0000256" key="8">
    <source>
        <dbReference type="ARBA" id="ARBA00023277"/>
    </source>
</evidence>
<evidence type="ECO:0000256" key="1">
    <source>
        <dbReference type="ARBA" id="ARBA00004713"/>
    </source>
</evidence>
<dbReference type="EC" id="2.7.1.167" evidence="9"/>
<dbReference type="Pfam" id="PF01467">
    <property type="entry name" value="CTP_transf_like"/>
    <property type="match status" value="1"/>
</dbReference>
<dbReference type="PROSITE" id="PS00583">
    <property type="entry name" value="PFKB_KINASES_1"/>
    <property type="match status" value="1"/>
</dbReference>
<dbReference type="EC" id="2.7.7.70" evidence="9"/>
<evidence type="ECO:0000256" key="2">
    <source>
        <dbReference type="ARBA" id="ARBA00022679"/>
    </source>
</evidence>
<proteinExistence type="inferred from homology"/>
<dbReference type="InterPro" id="IPR023030">
    <property type="entry name" value="Bifunc_HldE"/>
</dbReference>
<dbReference type="GO" id="GO:0016773">
    <property type="term" value="F:phosphotransferase activity, alcohol group as acceptor"/>
    <property type="evidence" value="ECO:0007669"/>
    <property type="project" value="InterPro"/>
</dbReference>
<comment type="catalytic activity">
    <reaction evidence="9">
        <text>D-glycero-beta-D-manno-heptose 1-phosphate + ATP + H(+) = ADP-D-glycero-beta-D-manno-heptose + diphosphate</text>
        <dbReference type="Rhea" id="RHEA:27465"/>
        <dbReference type="ChEBI" id="CHEBI:15378"/>
        <dbReference type="ChEBI" id="CHEBI:30616"/>
        <dbReference type="ChEBI" id="CHEBI:33019"/>
        <dbReference type="ChEBI" id="CHEBI:59967"/>
        <dbReference type="ChEBI" id="CHEBI:61593"/>
        <dbReference type="EC" id="2.7.7.70"/>
    </reaction>
</comment>
<dbReference type="GO" id="GO:0005524">
    <property type="term" value="F:ATP binding"/>
    <property type="evidence" value="ECO:0007669"/>
    <property type="project" value="UniProtKB-UniRule"/>
</dbReference>
<evidence type="ECO:0000256" key="7">
    <source>
        <dbReference type="ARBA" id="ARBA00023268"/>
    </source>
</evidence>
<keyword evidence="8 9" id="KW-0119">Carbohydrate metabolism</keyword>
<evidence type="ECO:0000313" key="13">
    <source>
        <dbReference type="Proteomes" id="UP000721844"/>
    </source>
</evidence>
<evidence type="ECO:0000256" key="4">
    <source>
        <dbReference type="ARBA" id="ARBA00022741"/>
    </source>
</evidence>
<dbReference type="SUPFAM" id="SSF53613">
    <property type="entry name" value="Ribokinase-like"/>
    <property type="match status" value="1"/>
</dbReference>
<name>A0A964E3T0_9PROT</name>
<keyword evidence="2 9" id="KW-0808">Transferase</keyword>
<comment type="catalytic activity">
    <reaction evidence="9">
        <text>D-glycero-beta-D-manno-heptose 7-phosphate + ATP = D-glycero-beta-D-manno-heptose 1,7-bisphosphate + ADP + H(+)</text>
        <dbReference type="Rhea" id="RHEA:27473"/>
        <dbReference type="ChEBI" id="CHEBI:15378"/>
        <dbReference type="ChEBI" id="CHEBI:30616"/>
        <dbReference type="ChEBI" id="CHEBI:60204"/>
        <dbReference type="ChEBI" id="CHEBI:60208"/>
        <dbReference type="ChEBI" id="CHEBI:456216"/>
        <dbReference type="EC" id="2.7.1.167"/>
    </reaction>
</comment>
<feature type="region of interest" description="Cytidylyltransferase" evidence="9">
    <location>
        <begin position="360"/>
        <end position="514"/>
    </location>
</feature>
<evidence type="ECO:0000259" key="10">
    <source>
        <dbReference type="Pfam" id="PF00294"/>
    </source>
</evidence>
<comment type="similarity">
    <text evidence="9">In the C-terminal section; belongs to the cytidylyltransferase family.</text>
</comment>
<evidence type="ECO:0000256" key="6">
    <source>
        <dbReference type="ARBA" id="ARBA00022840"/>
    </source>
</evidence>
<evidence type="ECO:0000313" key="12">
    <source>
        <dbReference type="EMBL" id="MCB8880711.1"/>
    </source>
</evidence>
<gene>
    <name evidence="9" type="primary">hldE</name>
    <name evidence="12" type="ORF">ACELLULO517_10750</name>
</gene>
<dbReference type="InterPro" id="IPR002173">
    <property type="entry name" value="Carboh/pur_kinase_PfkB_CS"/>
</dbReference>
<dbReference type="InterPro" id="IPR029056">
    <property type="entry name" value="Ribokinase-like"/>
</dbReference>
<sequence>MSMPIADILTAMAGRRVLVVGDVMLDRFVYGRTERVSPEAPSLILAADRQEQMLGGAANVAVNITSLGGHCHLIGLCGADPIAAELAEELARFPDLTADLVKDPARSTTLKVRLVNPQHNTHLLRLDWEVTTPAAGAVLDQLTASAVAAVAKVEVVIFSDYLKGVLQPSLMSAVAAEAARHGIPVIVDPKGQDFTRYRGATVIAPNLHELSLAVGHTVPQDDAAVEAAAGEIIALSGAPAIVVKRSQGGVQLVEQGRTTARFQTLARRVTDVSGAGDTLVAALAMALATTAGMDAATRIANAAAGIAVAKKGTAAATVEELAEMLLHRHEHRISPKIYSATEALQKQVTAWQDEGLSVGFTNGCFDLLHPGHIWSLTEARSRVDRLVLALNADASVKRLKGPNRPVQNETARMTVAAALEAVDAVILFGSDTPLDLILALQPNVLLKGGDYNLDTVVGRHEVEAYGGRVEIIPYMPNTSTTEMIQRMGGIEAEKGGIGTGSVVPGAAVPSLAES</sequence>
<accession>A0A964E3T0</accession>
<evidence type="ECO:0000256" key="5">
    <source>
        <dbReference type="ARBA" id="ARBA00022777"/>
    </source>
</evidence>
<comment type="caution">
    <text evidence="12">The sequence shown here is derived from an EMBL/GenBank/DDBJ whole genome shotgun (WGS) entry which is preliminary data.</text>
</comment>
<feature type="domain" description="Cytidyltransferase-like" evidence="11">
    <location>
        <begin position="360"/>
        <end position="467"/>
    </location>
</feature>
<dbReference type="Proteomes" id="UP000721844">
    <property type="component" value="Unassembled WGS sequence"/>
</dbReference>
<dbReference type="EMBL" id="JAESVA010000003">
    <property type="protein sequence ID" value="MCB8880711.1"/>
    <property type="molecule type" value="Genomic_DNA"/>
</dbReference>
<keyword evidence="13" id="KW-1185">Reference proteome</keyword>
<dbReference type="GO" id="GO:0033786">
    <property type="term" value="F:heptose-1-phosphate adenylyltransferase activity"/>
    <property type="evidence" value="ECO:0007669"/>
    <property type="project" value="UniProtKB-UniRule"/>
</dbReference>
<feature type="active site" evidence="9">
    <location>
        <position position="277"/>
    </location>
</feature>
<dbReference type="PANTHER" id="PTHR46969">
    <property type="entry name" value="BIFUNCTIONAL PROTEIN HLDE"/>
    <property type="match status" value="1"/>
</dbReference>
<dbReference type="InterPro" id="IPR004821">
    <property type="entry name" value="Cyt_trans-like"/>
</dbReference>
<keyword evidence="6 9" id="KW-0067">ATP-binding</keyword>
<keyword evidence="5 9" id="KW-0418">Kinase</keyword>
<organism evidence="12 13">
    <name type="scientific">Acidisoma cellulosilyticum</name>
    <dbReference type="NCBI Taxonomy" id="2802395"/>
    <lineage>
        <taxon>Bacteria</taxon>
        <taxon>Pseudomonadati</taxon>
        <taxon>Pseudomonadota</taxon>
        <taxon>Alphaproteobacteria</taxon>
        <taxon>Acetobacterales</taxon>
        <taxon>Acidocellaceae</taxon>
        <taxon>Acidisoma</taxon>
    </lineage>
</organism>
<keyword evidence="3 9" id="KW-0548">Nucleotidyltransferase</keyword>
<dbReference type="Gene3D" id="3.40.50.620">
    <property type="entry name" value="HUPs"/>
    <property type="match status" value="1"/>
</dbReference>
<evidence type="ECO:0000259" key="11">
    <source>
        <dbReference type="Pfam" id="PF01467"/>
    </source>
</evidence>
<dbReference type="RefSeq" id="WP_227307371.1">
    <property type="nucleotide sequence ID" value="NZ_JAESVA010000003.1"/>
</dbReference>
<dbReference type="AlphaFoldDB" id="A0A964E3T0"/>
<comment type="function">
    <text evidence="9">Catalyzes the ADP transfer from ATP to D-glycero-beta-D-manno-heptose 1-phosphate, yielding ADP-D-glycero-beta-D-manno-heptose.</text>
</comment>
<evidence type="ECO:0000256" key="9">
    <source>
        <dbReference type="HAMAP-Rule" id="MF_01603"/>
    </source>
</evidence>
<dbReference type="SUPFAM" id="SSF52374">
    <property type="entry name" value="Nucleotidylyl transferase"/>
    <property type="match status" value="1"/>
</dbReference>
<keyword evidence="4 9" id="KW-0547">Nucleotide-binding</keyword>